<reference evidence="1" key="2">
    <citation type="submission" date="2020-08" db="EMBL/GenBank/DDBJ databases">
        <title>Plant Genome Project.</title>
        <authorList>
            <person name="Zhang R.-G."/>
        </authorList>
    </citation>
    <scope>NUCLEOTIDE SEQUENCE</scope>
    <source>
        <strain evidence="1">Huo1</strain>
        <tissue evidence="1">Leaf</tissue>
    </source>
</reference>
<evidence type="ECO:0008006" key="3">
    <source>
        <dbReference type="Google" id="ProtNLM"/>
    </source>
</evidence>
<evidence type="ECO:0000313" key="1">
    <source>
        <dbReference type="EMBL" id="KAG6424138.1"/>
    </source>
</evidence>
<name>A0A8X9A0T7_SALSN</name>
<dbReference type="EMBL" id="PNBA02000005">
    <property type="protein sequence ID" value="KAG6424138.1"/>
    <property type="molecule type" value="Genomic_DNA"/>
</dbReference>
<evidence type="ECO:0000313" key="2">
    <source>
        <dbReference type="Proteomes" id="UP000298416"/>
    </source>
</evidence>
<keyword evidence="2" id="KW-1185">Reference proteome</keyword>
<accession>A0A8X9A0T7</accession>
<dbReference type="InterPro" id="IPR036052">
    <property type="entry name" value="TrpB-like_PALP_sf"/>
</dbReference>
<reference evidence="1" key="1">
    <citation type="submission" date="2018-01" db="EMBL/GenBank/DDBJ databases">
        <authorList>
            <person name="Mao J.F."/>
        </authorList>
    </citation>
    <scope>NUCLEOTIDE SEQUENCE</scope>
    <source>
        <strain evidence="1">Huo1</strain>
        <tissue evidence="1">Leaf</tissue>
    </source>
</reference>
<protein>
    <recommendedName>
        <fullName evidence="3">Threonine synthase</fullName>
    </recommendedName>
</protein>
<dbReference type="SUPFAM" id="SSF53686">
    <property type="entry name" value="Tryptophan synthase beta subunit-like PLP-dependent enzymes"/>
    <property type="match status" value="1"/>
</dbReference>
<dbReference type="Gene3D" id="3.40.50.1100">
    <property type="match status" value="1"/>
</dbReference>
<proteinExistence type="predicted"/>
<dbReference type="AlphaFoldDB" id="A0A8X9A0T7"/>
<dbReference type="Proteomes" id="UP000298416">
    <property type="component" value="Unassembled WGS sequence"/>
</dbReference>
<gene>
    <name evidence="1" type="ORF">SASPL_114551</name>
</gene>
<sequence length="87" mass="9322">MFVCPHTGVFVCPHTGVSLAALMKLRRNGTIAAGDRVVVVSTAHGMKFTQAKIDYHSGRIPEMECRHANRPVTVKPEIGGYGSASAQ</sequence>
<comment type="caution">
    <text evidence="1">The sequence shown here is derived from an EMBL/GenBank/DDBJ whole genome shotgun (WGS) entry which is preliminary data.</text>
</comment>
<organism evidence="1">
    <name type="scientific">Salvia splendens</name>
    <name type="common">Scarlet sage</name>
    <dbReference type="NCBI Taxonomy" id="180675"/>
    <lineage>
        <taxon>Eukaryota</taxon>
        <taxon>Viridiplantae</taxon>
        <taxon>Streptophyta</taxon>
        <taxon>Embryophyta</taxon>
        <taxon>Tracheophyta</taxon>
        <taxon>Spermatophyta</taxon>
        <taxon>Magnoliopsida</taxon>
        <taxon>eudicotyledons</taxon>
        <taxon>Gunneridae</taxon>
        <taxon>Pentapetalae</taxon>
        <taxon>asterids</taxon>
        <taxon>lamiids</taxon>
        <taxon>Lamiales</taxon>
        <taxon>Lamiaceae</taxon>
        <taxon>Nepetoideae</taxon>
        <taxon>Mentheae</taxon>
        <taxon>Salviinae</taxon>
        <taxon>Salvia</taxon>
        <taxon>Salvia subgen. Calosphace</taxon>
        <taxon>core Calosphace</taxon>
    </lineage>
</organism>